<evidence type="ECO:0000313" key="1">
    <source>
        <dbReference type="EMBL" id="GGA08200.1"/>
    </source>
</evidence>
<accession>A0A916QRG5</accession>
<proteinExistence type="predicted"/>
<keyword evidence="2" id="KW-1185">Reference proteome</keyword>
<dbReference type="Proteomes" id="UP000628017">
    <property type="component" value="Unassembled WGS sequence"/>
</dbReference>
<organism evidence="1 2">
    <name type="scientific">Neptunicoccus cionae</name>
    <dbReference type="NCBI Taxonomy" id="2035344"/>
    <lineage>
        <taxon>Bacteria</taxon>
        <taxon>Pseudomonadati</taxon>
        <taxon>Pseudomonadota</taxon>
        <taxon>Alphaproteobacteria</taxon>
        <taxon>Rhodobacterales</taxon>
        <taxon>Paracoccaceae</taxon>
        <taxon>Neptunicoccus</taxon>
    </lineage>
</organism>
<reference evidence="1" key="2">
    <citation type="submission" date="2020-09" db="EMBL/GenBank/DDBJ databases">
        <authorList>
            <person name="Sun Q."/>
            <person name="Zhou Y."/>
        </authorList>
    </citation>
    <scope>NUCLEOTIDE SEQUENCE</scope>
    <source>
        <strain evidence="1">CGMCC 1.15880</strain>
    </source>
</reference>
<dbReference type="AlphaFoldDB" id="A0A916QRG5"/>
<name>A0A916QRG5_9RHOB</name>
<protein>
    <submittedName>
        <fullName evidence="1">Uncharacterized protein</fullName>
    </submittedName>
</protein>
<sequence length="55" mass="6144">MVGGVVDGRMDNLLSWVQTAWEQQAGSRAFFAAQRQHAEKRGFVPDLRRIGAKSI</sequence>
<gene>
    <name evidence="1" type="ORF">GCM10011498_05100</name>
</gene>
<evidence type="ECO:0000313" key="2">
    <source>
        <dbReference type="Proteomes" id="UP000628017"/>
    </source>
</evidence>
<comment type="caution">
    <text evidence="1">The sequence shown here is derived from an EMBL/GenBank/DDBJ whole genome shotgun (WGS) entry which is preliminary data.</text>
</comment>
<reference evidence="1" key="1">
    <citation type="journal article" date="2014" name="Int. J. Syst. Evol. Microbiol.">
        <title>Complete genome sequence of Corynebacterium casei LMG S-19264T (=DSM 44701T), isolated from a smear-ripened cheese.</title>
        <authorList>
            <consortium name="US DOE Joint Genome Institute (JGI-PGF)"/>
            <person name="Walter F."/>
            <person name="Albersmeier A."/>
            <person name="Kalinowski J."/>
            <person name="Ruckert C."/>
        </authorList>
    </citation>
    <scope>NUCLEOTIDE SEQUENCE</scope>
    <source>
        <strain evidence="1">CGMCC 1.15880</strain>
    </source>
</reference>
<dbReference type="EMBL" id="BMKA01000001">
    <property type="protein sequence ID" value="GGA08200.1"/>
    <property type="molecule type" value="Genomic_DNA"/>
</dbReference>